<dbReference type="AlphaFoldDB" id="X1BBD4"/>
<name>X1BBD4_9ZZZZ</name>
<reference evidence="1" key="1">
    <citation type="journal article" date="2014" name="Front. Microbiol.">
        <title>High frequency of phylogenetically diverse reductive dehalogenase-homologous genes in deep subseafloor sedimentary metagenomes.</title>
        <authorList>
            <person name="Kawai M."/>
            <person name="Futagami T."/>
            <person name="Toyoda A."/>
            <person name="Takaki Y."/>
            <person name="Nishi S."/>
            <person name="Hori S."/>
            <person name="Arai W."/>
            <person name="Tsubouchi T."/>
            <person name="Morono Y."/>
            <person name="Uchiyama I."/>
            <person name="Ito T."/>
            <person name="Fujiyama A."/>
            <person name="Inagaki F."/>
            <person name="Takami H."/>
        </authorList>
    </citation>
    <scope>NUCLEOTIDE SEQUENCE</scope>
    <source>
        <strain evidence="1">Expedition CK06-06</strain>
    </source>
</reference>
<evidence type="ECO:0000313" key="1">
    <source>
        <dbReference type="EMBL" id="GAG69296.1"/>
    </source>
</evidence>
<organism evidence="1">
    <name type="scientific">marine sediment metagenome</name>
    <dbReference type="NCBI Taxonomy" id="412755"/>
    <lineage>
        <taxon>unclassified sequences</taxon>
        <taxon>metagenomes</taxon>
        <taxon>ecological metagenomes</taxon>
    </lineage>
</organism>
<gene>
    <name evidence="1" type="ORF">S01H4_18360</name>
</gene>
<dbReference type="EMBL" id="BART01008133">
    <property type="protein sequence ID" value="GAG69296.1"/>
    <property type="molecule type" value="Genomic_DNA"/>
</dbReference>
<protein>
    <recommendedName>
        <fullName evidence="2">Zona occludens toxin N-terminal domain-containing protein</fullName>
    </recommendedName>
</protein>
<evidence type="ECO:0008006" key="2">
    <source>
        <dbReference type="Google" id="ProtNLM"/>
    </source>
</evidence>
<proteinExistence type="predicted"/>
<comment type="caution">
    <text evidence="1">The sequence shown here is derived from an EMBL/GenBank/DDBJ whole genome shotgun (WGS) entry which is preliminary data.</text>
</comment>
<sequence length="267" mass="31554">MKEYYMDGYLKKNLEMAKKVIKKDWDMVFIVDGAEGSGKSVMAQQAAYCCDNTFNIDRIVFTPYAFRKAIIAAKKYQAVVYDEAYTGLSSRATMSLINRTLVSMLAEIRQKNLFVFVVMPTFFDLDKYVALWRSRALLHIYTGKNFQRGFFAFFNIDRKKVLYVGGKKFYSYGVTKANFIGRFTNFYVVDEAKYRVKKRESLIKREKQREEAEMKRQVEDAMFIRMMSLPQKLRDRLGPSLMAEILGISRQWFYIKTKQYEEMKEFD</sequence>
<accession>X1BBD4</accession>